<feature type="repeat" description="TPR" evidence="3">
    <location>
        <begin position="131"/>
        <end position="164"/>
    </location>
</feature>
<organism evidence="5 6">
    <name type="scientific">Symplocastrum torsivum CPER-KK1</name>
    <dbReference type="NCBI Taxonomy" id="450513"/>
    <lineage>
        <taxon>Bacteria</taxon>
        <taxon>Bacillati</taxon>
        <taxon>Cyanobacteriota</taxon>
        <taxon>Cyanophyceae</taxon>
        <taxon>Oscillatoriophycideae</taxon>
        <taxon>Oscillatoriales</taxon>
        <taxon>Microcoleaceae</taxon>
        <taxon>Symplocastrum</taxon>
    </lineage>
</organism>
<feature type="repeat" description="TPR" evidence="3">
    <location>
        <begin position="97"/>
        <end position="130"/>
    </location>
</feature>
<keyword evidence="2 3" id="KW-0802">TPR repeat</keyword>
<evidence type="ECO:0000256" key="3">
    <source>
        <dbReference type="PROSITE-ProRule" id="PRU00339"/>
    </source>
</evidence>
<evidence type="ECO:0000259" key="4">
    <source>
        <dbReference type="Pfam" id="PF25062"/>
    </source>
</evidence>
<dbReference type="PROSITE" id="PS50293">
    <property type="entry name" value="TPR_REGION"/>
    <property type="match status" value="3"/>
</dbReference>
<dbReference type="PROSITE" id="PS50005">
    <property type="entry name" value="TPR"/>
    <property type="match status" value="4"/>
</dbReference>
<reference evidence="5" key="2">
    <citation type="journal article" date="2022" name="Microbiol. Resour. Announc.">
        <title>Metagenome Sequencing to Explore Phylogenomics of Terrestrial Cyanobacteria.</title>
        <authorList>
            <person name="Ward R.D."/>
            <person name="Stajich J.E."/>
            <person name="Johansen J.R."/>
            <person name="Huntemann M."/>
            <person name="Clum A."/>
            <person name="Foster B."/>
            <person name="Foster B."/>
            <person name="Roux S."/>
            <person name="Palaniappan K."/>
            <person name="Varghese N."/>
            <person name="Mukherjee S."/>
            <person name="Reddy T.B.K."/>
            <person name="Daum C."/>
            <person name="Copeland A."/>
            <person name="Chen I.A."/>
            <person name="Ivanova N.N."/>
            <person name="Kyrpides N.C."/>
            <person name="Shapiro N."/>
            <person name="Eloe-Fadrosh E.A."/>
            <person name="Pietrasiak N."/>
        </authorList>
    </citation>
    <scope>NUCLEOTIDE SEQUENCE</scope>
    <source>
        <strain evidence="5">CPER-KK1</strain>
    </source>
</reference>
<name>A0A951PM24_9CYAN</name>
<comment type="caution">
    <text evidence="5">The sequence shown here is derived from an EMBL/GenBank/DDBJ whole genome shotgun (WGS) entry which is preliminary data.</text>
</comment>
<gene>
    <name evidence="5" type="ORF">KME25_15375</name>
</gene>
<dbReference type="InterPro" id="IPR019734">
    <property type="entry name" value="TPR_rpt"/>
</dbReference>
<evidence type="ECO:0000313" key="6">
    <source>
        <dbReference type="Proteomes" id="UP000753908"/>
    </source>
</evidence>
<evidence type="ECO:0000313" key="5">
    <source>
        <dbReference type="EMBL" id="MBW4545808.1"/>
    </source>
</evidence>
<dbReference type="InterPro" id="IPR056833">
    <property type="entry name" value="ARM_TT21_N"/>
</dbReference>
<dbReference type="AlphaFoldDB" id="A0A951PM24"/>
<dbReference type="SUPFAM" id="SSF81901">
    <property type="entry name" value="HCP-like"/>
    <property type="match status" value="1"/>
</dbReference>
<proteinExistence type="predicted"/>
<dbReference type="InterPro" id="IPR051012">
    <property type="entry name" value="CellSynth/LPSAsmb/PSIAsmb"/>
</dbReference>
<keyword evidence="1" id="KW-0677">Repeat</keyword>
<dbReference type="InterPro" id="IPR011990">
    <property type="entry name" value="TPR-like_helical_dom_sf"/>
</dbReference>
<dbReference type="PANTHER" id="PTHR45586:SF1">
    <property type="entry name" value="LIPOPOLYSACCHARIDE ASSEMBLY PROTEIN B"/>
    <property type="match status" value="1"/>
</dbReference>
<dbReference type="Gene3D" id="1.25.40.10">
    <property type="entry name" value="Tetratricopeptide repeat domain"/>
    <property type="match status" value="2"/>
</dbReference>
<reference evidence="5" key="1">
    <citation type="submission" date="2021-05" db="EMBL/GenBank/DDBJ databases">
        <authorList>
            <person name="Pietrasiak N."/>
            <person name="Ward R."/>
            <person name="Stajich J.E."/>
            <person name="Kurbessoian T."/>
        </authorList>
    </citation>
    <scope>NUCLEOTIDE SEQUENCE</scope>
    <source>
        <strain evidence="5">CPER-KK1</strain>
    </source>
</reference>
<protein>
    <submittedName>
        <fullName evidence="5">Tetratricopeptide repeat protein</fullName>
    </submittedName>
</protein>
<sequence>MPKFIPSVKRLTEERNQVKVQDIAPQVSDRDRLKIGLSLAKEKRLDEALDEFKAVLENNSSSIPAHMGAGTVYLRQKRYDEAMNHFQSAVKLDPLMSKAALKVGRIYFIKGELDKAAEEFQNALNLDPKSTQAYIAMGQVFMKQKDYEAAIKQISKALRLNPQLAKARLLVAQIYKAQGKIPEAIATLNTVLTIDPKLFLPYLLIGRLHLIQKEYGLAKEAFQKIINNELPTPGANLAKLLGFAEALTGVNELEEAVQILRNLPEVDAIAAKKHQLFGDVYYKQGLFRQATEEYQAAKFLASQEENAIDETDDFDILLEQDDTQWEDLASTYRALGKSLLSDPSNPQTPQRRISSL</sequence>
<evidence type="ECO:0000256" key="1">
    <source>
        <dbReference type="ARBA" id="ARBA00022737"/>
    </source>
</evidence>
<dbReference type="Pfam" id="PF25062">
    <property type="entry name" value="ARM_TT21_N"/>
    <property type="match status" value="1"/>
</dbReference>
<accession>A0A951PM24</accession>
<feature type="domain" description="Tetratricopeptide repeat protein 21A/21B N-terminal ARM repeat" evidence="4">
    <location>
        <begin position="36"/>
        <end position="215"/>
    </location>
</feature>
<dbReference type="Proteomes" id="UP000753908">
    <property type="component" value="Unassembled WGS sequence"/>
</dbReference>
<dbReference type="EMBL" id="JAHHIF010000018">
    <property type="protein sequence ID" value="MBW4545808.1"/>
    <property type="molecule type" value="Genomic_DNA"/>
</dbReference>
<dbReference type="PANTHER" id="PTHR45586">
    <property type="entry name" value="TPR REPEAT-CONTAINING PROTEIN PA4667"/>
    <property type="match status" value="1"/>
</dbReference>
<dbReference type="SMART" id="SM00028">
    <property type="entry name" value="TPR"/>
    <property type="match status" value="7"/>
</dbReference>
<feature type="repeat" description="TPR" evidence="3">
    <location>
        <begin position="63"/>
        <end position="96"/>
    </location>
</feature>
<evidence type="ECO:0000256" key="2">
    <source>
        <dbReference type="ARBA" id="ARBA00022803"/>
    </source>
</evidence>
<feature type="repeat" description="TPR" evidence="3">
    <location>
        <begin position="165"/>
        <end position="198"/>
    </location>
</feature>